<reference evidence="2" key="2">
    <citation type="submission" date="2020-09" db="EMBL/GenBank/DDBJ databases">
        <authorList>
            <person name="Sun Q."/>
            <person name="Zhou Y."/>
        </authorList>
    </citation>
    <scope>NUCLEOTIDE SEQUENCE</scope>
    <source>
        <strain evidence="2">CGMCC 1.15447</strain>
    </source>
</reference>
<dbReference type="RefSeq" id="WP_188757895.1">
    <property type="nucleotide sequence ID" value="NZ_BMJB01000001.1"/>
</dbReference>
<organism evidence="2 3">
    <name type="scientific">Edaphobacter acidisoli</name>
    <dbReference type="NCBI Taxonomy" id="2040573"/>
    <lineage>
        <taxon>Bacteria</taxon>
        <taxon>Pseudomonadati</taxon>
        <taxon>Acidobacteriota</taxon>
        <taxon>Terriglobia</taxon>
        <taxon>Terriglobales</taxon>
        <taxon>Acidobacteriaceae</taxon>
        <taxon>Edaphobacter</taxon>
    </lineage>
</organism>
<evidence type="ECO:0000313" key="2">
    <source>
        <dbReference type="EMBL" id="GGA58042.1"/>
    </source>
</evidence>
<dbReference type="GO" id="GO:0070403">
    <property type="term" value="F:NAD+ binding"/>
    <property type="evidence" value="ECO:0007669"/>
    <property type="project" value="InterPro"/>
</dbReference>
<dbReference type="Pfam" id="PF02737">
    <property type="entry name" value="3HCDH_N"/>
    <property type="match status" value="1"/>
</dbReference>
<dbReference type="AlphaFoldDB" id="A0A916RJR4"/>
<dbReference type="EMBL" id="BMJB01000001">
    <property type="protein sequence ID" value="GGA58042.1"/>
    <property type="molecule type" value="Genomic_DNA"/>
</dbReference>
<keyword evidence="3" id="KW-1185">Reference proteome</keyword>
<accession>A0A916RJR4</accession>
<dbReference type="GO" id="GO:0006631">
    <property type="term" value="P:fatty acid metabolic process"/>
    <property type="evidence" value="ECO:0007669"/>
    <property type="project" value="InterPro"/>
</dbReference>
<dbReference type="InterPro" id="IPR036291">
    <property type="entry name" value="NAD(P)-bd_dom_sf"/>
</dbReference>
<proteinExistence type="predicted"/>
<dbReference type="PANTHER" id="PTHR48075">
    <property type="entry name" value="3-HYDROXYACYL-COA DEHYDROGENASE FAMILY PROTEIN"/>
    <property type="match status" value="1"/>
</dbReference>
<gene>
    <name evidence="2" type="ORF">GCM10011507_06740</name>
</gene>
<dbReference type="SUPFAM" id="SSF51735">
    <property type="entry name" value="NAD(P)-binding Rossmann-fold domains"/>
    <property type="match status" value="1"/>
</dbReference>
<protein>
    <recommendedName>
        <fullName evidence="1">3-hydroxyacyl-CoA dehydrogenase NAD binding domain-containing protein</fullName>
    </recommendedName>
</protein>
<dbReference type="InterPro" id="IPR006176">
    <property type="entry name" value="3-OHacyl-CoA_DH_NAD-bd"/>
</dbReference>
<name>A0A916RJR4_9BACT</name>
<comment type="caution">
    <text evidence="2">The sequence shown here is derived from an EMBL/GenBank/DDBJ whole genome shotgun (WGS) entry which is preliminary data.</text>
</comment>
<dbReference type="PANTHER" id="PTHR48075:SF5">
    <property type="entry name" value="3-HYDROXYBUTYRYL-COA DEHYDROGENASE"/>
    <property type="match status" value="1"/>
</dbReference>
<feature type="domain" description="3-hydroxyacyl-CoA dehydrogenase NAD binding" evidence="1">
    <location>
        <begin position="13"/>
        <end position="131"/>
    </location>
</feature>
<dbReference type="Proteomes" id="UP000648801">
    <property type="component" value="Unassembled WGS sequence"/>
</dbReference>
<reference evidence="2" key="1">
    <citation type="journal article" date="2014" name="Int. J. Syst. Evol. Microbiol.">
        <title>Complete genome sequence of Corynebacterium casei LMG S-19264T (=DSM 44701T), isolated from a smear-ripened cheese.</title>
        <authorList>
            <consortium name="US DOE Joint Genome Institute (JGI-PGF)"/>
            <person name="Walter F."/>
            <person name="Albersmeier A."/>
            <person name="Kalinowski J."/>
            <person name="Ruckert C."/>
        </authorList>
    </citation>
    <scope>NUCLEOTIDE SEQUENCE</scope>
    <source>
        <strain evidence="2">CGMCC 1.15447</strain>
    </source>
</reference>
<evidence type="ECO:0000259" key="1">
    <source>
        <dbReference type="Pfam" id="PF02737"/>
    </source>
</evidence>
<sequence length="189" mass="19415">MSGAEAQPCVRAVAVIGAGTAGRGFALACAAAGFHVVLEDVMPANLRKAEAEFAGLGAPAGRLEMALTVEDAVREADLAVDFVPDELESKLEIFSLLDRMAPPKTILCTPSEALSITDLASCVYRPERCVAVRGSLAPGGAVKVLYPPAATAGTLRAVEGFLGALGVGAQTEPDPDAPALMKNLVRNQT</sequence>
<evidence type="ECO:0000313" key="3">
    <source>
        <dbReference type="Proteomes" id="UP000648801"/>
    </source>
</evidence>
<dbReference type="GO" id="GO:0016491">
    <property type="term" value="F:oxidoreductase activity"/>
    <property type="evidence" value="ECO:0007669"/>
    <property type="project" value="TreeGrafter"/>
</dbReference>
<dbReference type="Gene3D" id="3.40.50.720">
    <property type="entry name" value="NAD(P)-binding Rossmann-like Domain"/>
    <property type="match status" value="1"/>
</dbReference>